<dbReference type="RefSeq" id="WP_132417692.1">
    <property type="nucleotide sequence ID" value="NZ_SKFG01000006.1"/>
</dbReference>
<accession>A0A4R4EJ53</accession>
<evidence type="ECO:0000313" key="4">
    <source>
        <dbReference type="Proteomes" id="UP000295418"/>
    </source>
</evidence>
<dbReference type="EMBL" id="SKFG01000006">
    <property type="protein sequence ID" value="TCZ78255.1"/>
    <property type="molecule type" value="Genomic_DNA"/>
</dbReference>
<protein>
    <submittedName>
        <fullName evidence="3">DegV family protein</fullName>
    </submittedName>
</protein>
<dbReference type="AlphaFoldDB" id="A0A4R4EJ53"/>
<dbReference type="PANTHER" id="PTHR33434:SF3">
    <property type="entry name" value="DEGV DOMAIN-CONTAINING PROTEIN YITS"/>
    <property type="match status" value="1"/>
</dbReference>
<keyword evidence="2" id="KW-0446">Lipid-binding</keyword>
<dbReference type="Gene3D" id="3.30.1180.10">
    <property type="match status" value="1"/>
</dbReference>
<dbReference type="InterPro" id="IPR050270">
    <property type="entry name" value="DegV_domain_contain"/>
</dbReference>
<dbReference type="SUPFAM" id="SSF82549">
    <property type="entry name" value="DAK1/DegV-like"/>
    <property type="match status" value="1"/>
</dbReference>
<organism evidence="3 4">
    <name type="scientific">Paenibacillus albiflavus</name>
    <dbReference type="NCBI Taxonomy" id="2545760"/>
    <lineage>
        <taxon>Bacteria</taxon>
        <taxon>Bacillati</taxon>
        <taxon>Bacillota</taxon>
        <taxon>Bacilli</taxon>
        <taxon>Bacillales</taxon>
        <taxon>Paenibacillaceae</taxon>
        <taxon>Paenibacillus</taxon>
    </lineage>
</organism>
<dbReference type="PANTHER" id="PTHR33434">
    <property type="entry name" value="DEGV DOMAIN-CONTAINING PROTEIN DR_1986-RELATED"/>
    <property type="match status" value="1"/>
</dbReference>
<evidence type="ECO:0000256" key="2">
    <source>
        <dbReference type="ARBA" id="ARBA00023121"/>
    </source>
</evidence>
<dbReference type="InterPro" id="IPR043168">
    <property type="entry name" value="DegV_C"/>
</dbReference>
<dbReference type="NCBIfam" id="TIGR00762">
    <property type="entry name" value="DegV"/>
    <property type="match status" value="1"/>
</dbReference>
<evidence type="ECO:0000256" key="1">
    <source>
        <dbReference type="ARBA" id="ARBA00003238"/>
    </source>
</evidence>
<dbReference type="OrthoDB" id="9780660at2"/>
<sequence length="288" mass="31428">MNVRIYTDSATDLPASVTQSLGITVMPLMVSIDGHEYEDGVTLTSKEMFDGMREGKDYKTAQVPIHIFQEVFQSAAEAGEEILYIAFSSGLSGTYSSAVMVLNMIKEDYPDIACDVIDTKCASVGFGLVVRQAALWAQEGLSRAELVDKVTKLAANMEHVFTVDDLEYLYRGGRVSKTSAVIGGLLNIKPVLDVEDGKLIPIEKVRGRKKSISRLAELFEERGITEDKDQLIGISHGDDPETAESLKAILIEKYGLKNFIINSIGCAIGAHAGPGTMSLFFLNKNYSE</sequence>
<dbReference type="GO" id="GO:0008289">
    <property type="term" value="F:lipid binding"/>
    <property type="evidence" value="ECO:0007669"/>
    <property type="project" value="UniProtKB-KW"/>
</dbReference>
<comment type="function">
    <text evidence="1">May bind long-chain fatty acids, such as palmitate, and may play a role in lipid transport or fatty acid metabolism.</text>
</comment>
<dbReference type="Proteomes" id="UP000295418">
    <property type="component" value="Unassembled WGS sequence"/>
</dbReference>
<dbReference type="Pfam" id="PF02645">
    <property type="entry name" value="DegV"/>
    <property type="match status" value="1"/>
</dbReference>
<proteinExistence type="predicted"/>
<evidence type="ECO:0000313" key="3">
    <source>
        <dbReference type="EMBL" id="TCZ78255.1"/>
    </source>
</evidence>
<dbReference type="Gene3D" id="3.40.50.10170">
    <property type="match status" value="1"/>
</dbReference>
<keyword evidence="4" id="KW-1185">Reference proteome</keyword>
<dbReference type="InterPro" id="IPR003797">
    <property type="entry name" value="DegV"/>
</dbReference>
<gene>
    <name evidence="3" type="ORF">E0485_09035</name>
</gene>
<dbReference type="PROSITE" id="PS51482">
    <property type="entry name" value="DEGV"/>
    <property type="match status" value="1"/>
</dbReference>
<comment type="caution">
    <text evidence="3">The sequence shown here is derived from an EMBL/GenBank/DDBJ whole genome shotgun (WGS) entry which is preliminary data.</text>
</comment>
<reference evidence="3 4" key="1">
    <citation type="submission" date="2019-03" db="EMBL/GenBank/DDBJ databases">
        <authorList>
            <person name="Kim M.K.M."/>
        </authorList>
    </citation>
    <scope>NUCLEOTIDE SEQUENCE [LARGE SCALE GENOMIC DNA]</scope>
    <source>
        <strain evidence="3 4">18JY21-1</strain>
    </source>
</reference>
<name>A0A4R4EJ53_9BACL</name>